<evidence type="ECO:0000256" key="1">
    <source>
        <dbReference type="SAM" id="MobiDB-lite"/>
    </source>
</evidence>
<dbReference type="Gene3D" id="3.40.50.1000">
    <property type="entry name" value="HAD superfamily/HAD-like"/>
    <property type="match status" value="1"/>
</dbReference>
<gene>
    <name evidence="2" type="ORF">SAMN05661093_03271</name>
</gene>
<evidence type="ECO:0000313" key="2">
    <source>
        <dbReference type="EMBL" id="SMC96229.1"/>
    </source>
</evidence>
<dbReference type="EMBL" id="FWXV01000002">
    <property type="protein sequence ID" value="SMC96229.1"/>
    <property type="molecule type" value="Genomic_DNA"/>
</dbReference>
<feature type="region of interest" description="Disordered" evidence="1">
    <location>
        <begin position="173"/>
        <end position="194"/>
    </location>
</feature>
<reference evidence="2 3" key="1">
    <citation type="submission" date="2017-04" db="EMBL/GenBank/DDBJ databases">
        <authorList>
            <person name="Afonso C.L."/>
            <person name="Miller P.J."/>
            <person name="Scott M.A."/>
            <person name="Spackman E."/>
            <person name="Goraichik I."/>
            <person name="Dimitrov K.M."/>
            <person name="Suarez D.L."/>
            <person name="Swayne D.E."/>
        </authorList>
    </citation>
    <scope>NUCLEOTIDE SEQUENCE [LARGE SCALE GENOMIC DNA]</scope>
    <source>
        <strain evidence="2 3">DSM 43828</strain>
    </source>
</reference>
<protein>
    <submittedName>
        <fullName evidence="2">Uncharacterized protein</fullName>
    </submittedName>
</protein>
<accession>A0A1Y5XII0</accession>
<dbReference type="InterPro" id="IPR023214">
    <property type="entry name" value="HAD_sf"/>
</dbReference>
<organism evidence="2 3">
    <name type="scientific">Kibdelosporangium aridum</name>
    <dbReference type="NCBI Taxonomy" id="2030"/>
    <lineage>
        <taxon>Bacteria</taxon>
        <taxon>Bacillati</taxon>
        <taxon>Actinomycetota</taxon>
        <taxon>Actinomycetes</taxon>
        <taxon>Pseudonocardiales</taxon>
        <taxon>Pseudonocardiaceae</taxon>
        <taxon>Kibdelosporangium</taxon>
    </lineage>
</organism>
<evidence type="ECO:0000313" key="3">
    <source>
        <dbReference type="Proteomes" id="UP000192674"/>
    </source>
</evidence>
<proteinExistence type="predicted"/>
<dbReference type="Proteomes" id="UP000192674">
    <property type="component" value="Unassembled WGS sequence"/>
</dbReference>
<name>A0A1Y5XII0_KIBAR</name>
<feature type="compositionally biased region" description="Basic residues" evidence="1">
    <location>
        <begin position="178"/>
        <end position="194"/>
    </location>
</feature>
<dbReference type="OrthoDB" id="3674144at2"/>
<keyword evidence="3" id="KW-1185">Reference proteome</keyword>
<sequence>MPHADHMRKELRLGVDFGRVINDGASHPGGDDTVFLSGTFEDAMRTPAMPGAFETLARLTELFDGKVWIVSKAGERIENRTRQWLDYNGFWTATGISPANARFCRKRPEKAVHCKRLGITHFIDDRQDVLRHLRDTVEHLYLFGRQRSQPPEWVVPTLTWADVETAVTEGISAEPRQRATRRSRKAGTRTLRRA</sequence>
<dbReference type="AlphaFoldDB" id="A0A1Y5XII0"/>